<dbReference type="Gene3D" id="6.10.340.10">
    <property type="match status" value="1"/>
</dbReference>
<dbReference type="SMART" id="SM00387">
    <property type="entry name" value="HATPase_c"/>
    <property type="match status" value="1"/>
</dbReference>
<feature type="transmembrane region" description="Helical" evidence="10">
    <location>
        <begin position="12"/>
        <end position="34"/>
    </location>
</feature>
<evidence type="ECO:0000256" key="3">
    <source>
        <dbReference type="ARBA" id="ARBA00012438"/>
    </source>
</evidence>
<gene>
    <name evidence="13" type="ORF">HCN50_22285</name>
</gene>
<evidence type="ECO:0000256" key="1">
    <source>
        <dbReference type="ARBA" id="ARBA00000085"/>
    </source>
</evidence>
<dbReference type="InterPro" id="IPR050482">
    <property type="entry name" value="Sensor_HK_TwoCompSys"/>
</dbReference>
<feature type="domain" description="Histidine kinase" evidence="11">
    <location>
        <begin position="246"/>
        <end position="439"/>
    </location>
</feature>
<protein>
    <recommendedName>
        <fullName evidence="3">histidine kinase</fullName>
        <ecNumber evidence="3">2.7.13.3</ecNumber>
    </recommendedName>
</protein>
<dbReference type="PANTHER" id="PTHR24421">
    <property type="entry name" value="NITRATE/NITRITE SENSOR PROTEIN NARX-RELATED"/>
    <property type="match status" value="1"/>
</dbReference>
<keyword evidence="7" id="KW-0902">Two-component regulatory system</keyword>
<dbReference type="Pfam" id="PF07730">
    <property type="entry name" value="HisKA_3"/>
    <property type="match status" value="1"/>
</dbReference>
<dbReference type="GO" id="GO:0000155">
    <property type="term" value="F:phosphorelay sensor kinase activity"/>
    <property type="evidence" value="ECO:0007669"/>
    <property type="project" value="InterPro"/>
</dbReference>
<name>A0A7Y4M3M6_9BRAD</name>
<comment type="caution">
    <text evidence="13">The sequence shown here is derived from an EMBL/GenBank/DDBJ whole genome shotgun (WGS) entry which is preliminary data.</text>
</comment>
<keyword evidence="10" id="KW-1133">Transmembrane helix</keyword>
<dbReference type="Gene3D" id="3.30.565.10">
    <property type="entry name" value="Histidine kinase-like ATPase, C-terminal domain"/>
    <property type="match status" value="1"/>
</dbReference>
<keyword evidence="5" id="KW-0808">Transferase</keyword>
<evidence type="ECO:0000313" key="13">
    <source>
        <dbReference type="EMBL" id="NOJ48943.1"/>
    </source>
</evidence>
<evidence type="ECO:0000256" key="10">
    <source>
        <dbReference type="SAM" id="Phobius"/>
    </source>
</evidence>
<keyword evidence="10" id="KW-0472">Membrane</keyword>
<feature type="domain" description="HAMP" evidence="12">
    <location>
        <begin position="175"/>
        <end position="227"/>
    </location>
</feature>
<reference evidence="13 14" key="1">
    <citation type="submission" date="2020-03" db="EMBL/GenBank/DDBJ databases">
        <title>Bradyrhizobium diversity isolated from nodules of Muelleranthus trifoliolatus.</title>
        <authorList>
            <person name="Klepa M."/>
            <person name="Helene L."/>
            <person name="Hungria M."/>
        </authorList>
    </citation>
    <scope>NUCLEOTIDE SEQUENCE [LARGE SCALE GENOMIC DNA]</scope>
    <source>
        <strain evidence="13 14">WSM 1744</strain>
    </source>
</reference>
<feature type="coiled-coil region" evidence="8">
    <location>
        <begin position="208"/>
        <end position="242"/>
    </location>
</feature>
<keyword evidence="14" id="KW-1185">Reference proteome</keyword>
<dbReference type="EC" id="2.7.13.3" evidence="3"/>
<dbReference type="Pfam" id="PF00672">
    <property type="entry name" value="HAMP"/>
    <property type="match status" value="1"/>
</dbReference>
<dbReference type="GO" id="GO:0046983">
    <property type="term" value="F:protein dimerization activity"/>
    <property type="evidence" value="ECO:0007669"/>
    <property type="project" value="InterPro"/>
</dbReference>
<dbReference type="PANTHER" id="PTHR24421:SF58">
    <property type="entry name" value="SIGNAL TRANSDUCTION HISTIDINE-PROTEIN KINASE_PHOSPHATASE UHPB"/>
    <property type="match status" value="1"/>
</dbReference>
<dbReference type="PROSITE" id="PS50109">
    <property type="entry name" value="HIS_KIN"/>
    <property type="match status" value="1"/>
</dbReference>
<proteinExistence type="predicted"/>
<dbReference type="Pfam" id="PF02518">
    <property type="entry name" value="HATPase_c"/>
    <property type="match status" value="1"/>
</dbReference>
<dbReference type="Proteomes" id="UP000528734">
    <property type="component" value="Unassembled WGS sequence"/>
</dbReference>
<evidence type="ECO:0000259" key="11">
    <source>
        <dbReference type="PROSITE" id="PS50109"/>
    </source>
</evidence>
<keyword evidence="8" id="KW-0175">Coiled coil</keyword>
<dbReference type="CDD" id="cd16917">
    <property type="entry name" value="HATPase_UhpB-NarQ-NarX-like"/>
    <property type="match status" value="1"/>
</dbReference>
<dbReference type="InterPro" id="IPR003594">
    <property type="entry name" value="HATPase_dom"/>
</dbReference>
<evidence type="ECO:0000256" key="9">
    <source>
        <dbReference type="SAM" id="MobiDB-lite"/>
    </source>
</evidence>
<feature type="region of interest" description="Disordered" evidence="9">
    <location>
        <begin position="439"/>
        <end position="458"/>
    </location>
</feature>
<evidence type="ECO:0000256" key="2">
    <source>
        <dbReference type="ARBA" id="ARBA00004370"/>
    </source>
</evidence>
<evidence type="ECO:0000256" key="8">
    <source>
        <dbReference type="SAM" id="Coils"/>
    </source>
</evidence>
<dbReference type="CDD" id="cd06225">
    <property type="entry name" value="HAMP"/>
    <property type="match status" value="1"/>
</dbReference>
<dbReference type="GO" id="GO:0016020">
    <property type="term" value="C:membrane"/>
    <property type="evidence" value="ECO:0007669"/>
    <property type="project" value="UniProtKB-SubCell"/>
</dbReference>
<dbReference type="InterPro" id="IPR005467">
    <property type="entry name" value="His_kinase_dom"/>
</dbReference>
<dbReference type="EMBL" id="JAAVLW010000006">
    <property type="protein sequence ID" value="NOJ48943.1"/>
    <property type="molecule type" value="Genomic_DNA"/>
</dbReference>
<keyword evidence="10" id="KW-0812">Transmembrane</keyword>
<evidence type="ECO:0000259" key="12">
    <source>
        <dbReference type="PROSITE" id="PS50885"/>
    </source>
</evidence>
<dbReference type="PROSITE" id="PS50885">
    <property type="entry name" value="HAMP"/>
    <property type="match status" value="1"/>
</dbReference>
<accession>A0A7Y4M3M6</accession>
<dbReference type="InterPro" id="IPR011712">
    <property type="entry name" value="Sig_transdc_His_kin_sub3_dim/P"/>
</dbReference>
<feature type="transmembrane region" description="Helical" evidence="10">
    <location>
        <begin position="149"/>
        <end position="172"/>
    </location>
</feature>
<dbReference type="SUPFAM" id="SSF55874">
    <property type="entry name" value="ATPase domain of HSP90 chaperone/DNA topoisomerase II/histidine kinase"/>
    <property type="match status" value="1"/>
</dbReference>
<dbReference type="InterPro" id="IPR036890">
    <property type="entry name" value="HATPase_C_sf"/>
</dbReference>
<dbReference type="AlphaFoldDB" id="A0A7Y4M3M6"/>
<evidence type="ECO:0000256" key="4">
    <source>
        <dbReference type="ARBA" id="ARBA00022553"/>
    </source>
</evidence>
<dbReference type="RefSeq" id="WP_171711788.1">
    <property type="nucleotide sequence ID" value="NZ_JAAVLW010000006.1"/>
</dbReference>
<keyword evidence="4" id="KW-0597">Phosphoprotein</keyword>
<comment type="catalytic activity">
    <reaction evidence="1">
        <text>ATP + protein L-histidine = ADP + protein N-phospho-L-histidine.</text>
        <dbReference type="EC" id="2.7.13.3"/>
    </reaction>
</comment>
<evidence type="ECO:0000256" key="6">
    <source>
        <dbReference type="ARBA" id="ARBA00022777"/>
    </source>
</evidence>
<evidence type="ECO:0000313" key="14">
    <source>
        <dbReference type="Proteomes" id="UP000528734"/>
    </source>
</evidence>
<keyword evidence="6" id="KW-0418">Kinase</keyword>
<comment type="subcellular location">
    <subcellularLocation>
        <location evidence="2">Membrane</location>
    </subcellularLocation>
</comment>
<dbReference type="InterPro" id="IPR003660">
    <property type="entry name" value="HAMP_dom"/>
</dbReference>
<organism evidence="13 14">
    <name type="scientific">Bradyrhizobium archetypum</name>
    <dbReference type="NCBI Taxonomy" id="2721160"/>
    <lineage>
        <taxon>Bacteria</taxon>
        <taxon>Pseudomonadati</taxon>
        <taxon>Pseudomonadota</taxon>
        <taxon>Alphaproteobacteria</taxon>
        <taxon>Hyphomicrobiales</taxon>
        <taxon>Nitrobacteraceae</taxon>
        <taxon>Bradyrhizobium</taxon>
    </lineage>
</organism>
<evidence type="ECO:0000256" key="5">
    <source>
        <dbReference type="ARBA" id="ARBA00022679"/>
    </source>
</evidence>
<sequence length="458" mass="50073">MWERLSLRTRLLLPLGLMFVAALLAGAVSLQIFASAQLVEETEPAARSARAVAAALNGALQASANPQATLDAFVQSLGDSEAIRFRRLGTDLDVHPPEVQTPFGTVPDWFVRLLAIPEFKAAFPVTVEGKQVGDIVFAPDMSADVYEKWIGFLTIACSVIILMLLTAAIAHFTARSALRPLQNLGNGLTRMRAGDYEQSIAPAGPPEIRKSALEANELARTLNRLSQDNRSLLRRIVSLQDDERQDMARELHDELGPLLFGIRASTVALLESIPTDEAQLRRAAEGILQSVETLQHANRRILDRLRPLYIQELGLAKSIQTLLQNVKTQAPDLKVTSEIDASLSEVDGLMSQTVYRVIQEAVTNVLRHAKANSMRVTAAIKGREVIVEISDDGIGFPADRRFGRGLTGMLERVRALSGTLELLREAGRTYVRCRLPVADSASQGRGGNKPDGNDYYPA</sequence>
<evidence type="ECO:0000256" key="7">
    <source>
        <dbReference type="ARBA" id="ARBA00023012"/>
    </source>
</evidence>